<accession>A0A0U5G6J0</accession>
<reference evidence="3" key="1">
    <citation type="journal article" date="2016" name="Genome Announc.">
        <title>Draft genome sequences of fungus Aspergillus calidoustus.</title>
        <authorList>
            <person name="Horn F."/>
            <person name="Linde J."/>
            <person name="Mattern D.J."/>
            <person name="Walther G."/>
            <person name="Guthke R."/>
            <person name="Scherlach K."/>
            <person name="Martin K."/>
            <person name="Brakhage A.A."/>
            <person name="Petzke L."/>
            <person name="Valiante V."/>
        </authorList>
    </citation>
    <scope>NUCLEOTIDE SEQUENCE [LARGE SCALE GENOMIC DNA]</scope>
    <source>
        <strain evidence="3">SF006504</strain>
    </source>
</reference>
<feature type="region of interest" description="Disordered" evidence="1">
    <location>
        <begin position="1"/>
        <end position="39"/>
    </location>
</feature>
<sequence>MSAPSSTQSIPSTGSSLSPDSLAPSRRNPSAASSTSNASTIPECEKMDIYILVPKHSTTHPSQWVLYSGPYTETADRRSDELYTFFLINKNETTNKLALGFRIQGMPTHFPLGDWKTRRLVTSEMGDGAEDMARLVAAVTRAVEVPVEVEGERGGFIGGVRHWFVGLLEELVGFGWVNKEWEKELVEDIVGSKTVCSKEADPDWVANILGVIN</sequence>
<keyword evidence="3" id="KW-1185">Reference proteome</keyword>
<dbReference type="AlphaFoldDB" id="A0A0U5G6J0"/>
<organism evidence="2 3">
    <name type="scientific">Aspergillus calidoustus</name>
    <dbReference type="NCBI Taxonomy" id="454130"/>
    <lineage>
        <taxon>Eukaryota</taxon>
        <taxon>Fungi</taxon>
        <taxon>Dikarya</taxon>
        <taxon>Ascomycota</taxon>
        <taxon>Pezizomycotina</taxon>
        <taxon>Eurotiomycetes</taxon>
        <taxon>Eurotiomycetidae</taxon>
        <taxon>Eurotiales</taxon>
        <taxon>Aspergillaceae</taxon>
        <taxon>Aspergillus</taxon>
        <taxon>Aspergillus subgen. Nidulantes</taxon>
    </lineage>
</organism>
<gene>
    <name evidence="2" type="ORF">ASPCAL10473</name>
</gene>
<dbReference type="EMBL" id="CDMC01000009">
    <property type="protein sequence ID" value="CEL07312.1"/>
    <property type="molecule type" value="Genomic_DNA"/>
</dbReference>
<name>A0A0U5G6J0_ASPCI</name>
<evidence type="ECO:0000313" key="3">
    <source>
        <dbReference type="Proteomes" id="UP000054771"/>
    </source>
</evidence>
<protein>
    <submittedName>
        <fullName evidence="2">Uncharacterized protein</fullName>
    </submittedName>
</protein>
<evidence type="ECO:0000256" key="1">
    <source>
        <dbReference type="SAM" id="MobiDB-lite"/>
    </source>
</evidence>
<dbReference type="OrthoDB" id="10355121at2759"/>
<proteinExistence type="predicted"/>
<evidence type="ECO:0000313" key="2">
    <source>
        <dbReference type="EMBL" id="CEL07312.1"/>
    </source>
</evidence>
<dbReference type="Proteomes" id="UP000054771">
    <property type="component" value="Unassembled WGS sequence"/>
</dbReference>